<evidence type="ECO:0000256" key="2">
    <source>
        <dbReference type="ARBA" id="ARBA00023015"/>
    </source>
</evidence>
<name>A0A0B4XTM9_9GAMM</name>
<dbReference type="InterPro" id="IPR005119">
    <property type="entry name" value="LysR_subst-bd"/>
</dbReference>
<reference evidence="6 7" key="1">
    <citation type="journal article" date="2012" name="J. Bacteriol.">
        <title>Genome sequence of an alkane-degrading bacterium, Alcanivorax pacificus type strain W11-5, isolated from deep sea sediment.</title>
        <authorList>
            <person name="Lai Q."/>
            <person name="Shao Z."/>
        </authorList>
    </citation>
    <scope>NUCLEOTIDE SEQUENCE [LARGE SCALE GENOMIC DNA]</scope>
    <source>
        <strain evidence="6 7">W11-5</strain>
    </source>
</reference>
<dbReference type="Pfam" id="PF03466">
    <property type="entry name" value="LysR_substrate"/>
    <property type="match status" value="1"/>
</dbReference>
<keyword evidence="7" id="KW-1185">Reference proteome</keyword>
<dbReference type="InterPro" id="IPR000847">
    <property type="entry name" value="LysR_HTH_N"/>
</dbReference>
<dbReference type="HOGENOM" id="CLU_846944_0_0_6"/>
<evidence type="ECO:0000313" key="7">
    <source>
        <dbReference type="Proteomes" id="UP000006764"/>
    </source>
</evidence>
<evidence type="ECO:0000256" key="1">
    <source>
        <dbReference type="ARBA" id="ARBA00009437"/>
    </source>
</evidence>
<comment type="similarity">
    <text evidence="1">Belongs to the LysR transcriptional regulatory family.</text>
</comment>
<organism evidence="6 7">
    <name type="scientific">Isoalcanivorax pacificus W11-5</name>
    <dbReference type="NCBI Taxonomy" id="391936"/>
    <lineage>
        <taxon>Bacteria</taxon>
        <taxon>Pseudomonadati</taxon>
        <taxon>Pseudomonadota</taxon>
        <taxon>Gammaproteobacteria</taxon>
        <taxon>Oceanospirillales</taxon>
        <taxon>Alcanivoracaceae</taxon>
        <taxon>Isoalcanivorax</taxon>
    </lineage>
</organism>
<protein>
    <submittedName>
        <fullName evidence="6">Putative transcriptional regulator</fullName>
    </submittedName>
</protein>
<evidence type="ECO:0000313" key="6">
    <source>
        <dbReference type="EMBL" id="AJD50040.1"/>
    </source>
</evidence>
<dbReference type="InterPro" id="IPR036388">
    <property type="entry name" value="WH-like_DNA-bd_sf"/>
</dbReference>
<evidence type="ECO:0000256" key="3">
    <source>
        <dbReference type="ARBA" id="ARBA00023125"/>
    </source>
</evidence>
<sequence>MFSADDDPRHMTEQDDSRASARARAPWLEFFDSRAQLDAFVQVAELASFRRAATHLGIGVVSLRRQIGKLERQQGERLFRREGDAVRLTGAGRRLYAVARLIPGATRTDMLAQSLSRPVTLALDEPLAHDLLRRGLMTYLRNQPRARINLLPAALGQVLEQEADVRVVLREPETPPQDDALLVRRLGCLRFAPFTARRHQTRNALPLEECLLVQYRGFGALPAFEEWNALVGQRKVGVLEVDTSDLLRDCLIWSAAVGLLPHYSHRLDRNLLPLDTLLAGTPALDVHLLVRRDISNRVEVNAVVNMLVQAFADRREWLMD</sequence>
<dbReference type="AlphaFoldDB" id="A0A0B4XTM9"/>
<dbReference type="OrthoDB" id="9803735at2"/>
<accession>A0A0B4XTM9</accession>
<keyword evidence="3" id="KW-0238">DNA-binding</keyword>
<dbReference type="SUPFAM" id="SSF53850">
    <property type="entry name" value="Periplasmic binding protein-like II"/>
    <property type="match status" value="1"/>
</dbReference>
<dbReference type="Gene3D" id="1.10.10.10">
    <property type="entry name" value="Winged helix-like DNA-binding domain superfamily/Winged helix DNA-binding domain"/>
    <property type="match status" value="1"/>
</dbReference>
<dbReference type="PANTHER" id="PTHR30126">
    <property type="entry name" value="HTH-TYPE TRANSCRIPTIONAL REGULATOR"/>
    <property type="match status" value="1"/>
</dbReference>
<dbReference type="GO" id="GO:0003700">
    <property type="term" value="F:DNA-binding transcription factor activity"/>
    <property type="evidence" value="ECO:0007669"/>
    <property type="project" value="InterPro"/>
</dbReference>
<evidence type="ECO:0000256" key="4">
    <source>
        <dbReference type="ARBA" id="ARBA00023163"/>
    </source>
</evidence>
<dbReference type="RefSeq" id="WP_008734563.1">
    <property type="nucleotide sequence ID" value="NZ_CP004387.1"/>
</dbReference>
<dbReference type="GO" id="GO:0000976">
    <property type="term" value="F:transcription cis-regulatory region binding"/>
    <property type="evidence" value="ECO:0007669"/>
    <property type="project" value="TreeGrafter"/>
</dbReference>
<dbReference type="PANTHER" id="PTHR30126:SF39">
    <property type="entry name" value="HTH-TYPE TRANSCRIPTIONAL REGULATOR CYSL"/>
    <property type="match status" value="1"/>
</dbReference>
<keyword evidence="2" id="KW-0805">Transcription regulation</keyword>
<dbReference type="PROSITE" id="PS50931">
    <property type="entry name" value="HTH_LYSR"/>
    <property type="match status" value="1"/>
</dbReference>
<keyword evidence="4" id="KW-0804">Transcription</keyword>
<dbReference type="Pfam" id="PF00126">
    <property type="entry name" value="HTH_1"/>
    <property type="match status" value="1"/>
</dbReference>
<dbReference type="Proteomes" id="UP000006764">
    <property type="component" value="Chromosome"/>
</dbReference>
<dbReference type="EMBL" id="CP004387">
    <property type="protein sequence ID" value="AJD50040.1"/>
    <property type="molecule type" value="Genomic_DNA"/>
</dbReference>
<feature type="domain" description="HTH lysR-type" evidence="5">
    <location>
        <begin position="36"/>
        <end position="89"/>
    </location>
</feature>
<evidence type="ECO:0000259" key="5">
    <source>
        <dbReference type="PROSITE" id="PS50931"/>
    </source>
</evidence>
<dbReference type="SUPFAM" id="SSF46785">
    <property type="entry name" value="Winged helix' DNA-binding domain"/>
    <property type="match status" value="1"/>
</dbReference>
<proteinExistence type="inferred from homology"/>
<dbReference type="KEGG" id="apac:S7S_18140"/>
<dbReference type="STRING" id="391936.S7S_18140"/>
<dbReference type="InterPro" id="IPR036390">
    <property type="entry name" value="WH_DNA-bd_sf"/>
</dbReference>
<gene>
    <name evidence="6" type="ORF">S7S_18140</name>
</gene>